<reference evidence="2 4" key="2">
    <citation type="journal article" date="2014" name="BMC Genomics">
        <title>An improved genome release (version Mt4.0) for the model legume Medicago truncatula.</title>
        <authorList>
            <person name="Tang H."/>
            <person name="Krishnakumar V."/>
            <person name="Bidwell S."/>
            <person name="Rosen B."/>
            <person name="Chan A."/>
            <person name="Zhou S."/>
            <person name="Gentzbittel L."/>
            <person name="Childs K.L."/>
            <person name="Yandell M."/>
            <person name="Gundlach H."/>
            <person name="Mayer K.F."/>
            <person name="Schwartz D.C."/>
            <person name="Town C.D."/>
        </authorList>
    </citation>
    <scope>GENOME REANNOTATION</scope>
    <source>
        <strain evidence="2">A17</strain>
        <strain evidence="3 4">cv. Jemalong A17</strain>
    </source>
</reference>
<dbReference type="AlphaFoldDB" id="A0A072UB29"/>
<evidence type="ECO:0000313" key="2">
    <source>
        <dbReference type="EMBL" id="KEH26278.1"/>
    </source>
</evidence>
<sequence length="185" mass="20728">MLPAMNSVVGRKKKKIAKGDLASEITCTPNKIKQIPLKHVPENCRYTVSLLHQIQDRFVREHYLRDDIYCGAPSCTICNTYGARLGASPSTMLVLDTNVVLNQIDLLENPAIDDVVVLSIVLDEVKNKNLSVYLERGASLLRLREYRVIIVQVNKDCKVQDLRGYLKHHSGNSHKIVRSGLAHVG</sequence>
<reference evidence="3" key="3">
    <citation type="submission" date="2015-04" db="UniProtKB">
        <authorList>
            <consortium name="EnsemblPlants"/>
        </authorList>
    </citation>
    <scope>IDENTIFICATION</scope>
    <source>
        <strain evidence="3">cv. Jemalong A17</strain>
    </source>
</reference>
<keyword evidence="4" id="KW-1185">Reference proteome</keyword>
<evidence type="ECO:0000313" key="3">
    <source>
        <dbReference type="EnsemblPlants" id="KEH26278"/>
    </source>
</evidence>
<evidence type="ECO:0000313" key="4">
    <source>
        <dbReference type="Proteomes" id="UP000002051"/>
    </source>
</evidence>
<protein>
    <submittedName>
        <fullName evidence="2">PIN domain protein</fullName>
    </submittedName>
</protein>
<gene>
    <name evidence="2" type="ordered locus">MTR_6g049200</name>
</gene>
<accession>A0A072UB29</accession>
<proteinExistence type="predicted"/>
<dbReference type="HOGENOM" id="CLU_1463384_0_0_1"/>
<evidence type="ECO:0000259" key="1">
    <source>
        <dbReference type="Pfam" id="PF13638"/>
    </source>
</evidence>
<feature type="domain" description="PIN" evidence="1">
    <location>
        <begin position="93"/>
        <end position="138"/>
    </location>
</feature>
<dbReference type="InterPro" id="IPR002716">
    <property type="entry name" value="PIN_dom"/>
</dbReference>
<name>A0A072UB29_MEDTR</name>
<dbReference type="EnsemblPlants" id="KEH26278">
    <property type="protein sequence ID" value="KEH26278"/>
    <property type="gene ID" value="MTR_6g049200"/>
</dbReference>
<dbReference type="Gene3D" id="3.40.50.1010">
    <property type="entry name" value="5'-nuclease"/>
    <property type="match status" value="1"/>
</dbReference>
<dbReference type="Proteomes" id="UP000002051">
    <property type="component" value="Chromosome 6"/>
</dbReference>
<organism evidence="2 4">
    <name type="scientific">Medicago truncatula</name>
    <name type="common">Barrel medic</name>
    <name type="synonym">Medicago tribuloides</name>
    <dbReference type="NCBI Taxonomy" id="3880"/>
    <lineage>
        <taxon>Eukaryota</taxon>
        <taxon>Viridiplantae</taxon>
        <taxon>Streptophyta</taxon>
        <taxon>Embryophyta</taxon>
        <taxon>Tracheophyta</taxon>
        <taxon>Spermatophyta</taxon>
        <taxon>Magnoliopsida</taxon>
        <taxon>eudicotyledons</taxon>
        <taxon>Gunneridae</taxon>
        <taxon>Pentapetalae</taxon>
        <taxon>rosids</taxon>
        <taxon>fabids</taxon>
        <taxon>Fabales</taxon>
        <taxon>Fabaceae</taxon>
        <taxon>Papilionoideae</taxon>
        <taxon>50 kb inversion clade</taxon>
        <taxon>NPAAA clade</taxon>
        <taxon>Hologalegina</taxon>
        <taxon>IRL clade</taxon>
        <taxon>Trifolieae</taxon>
        <taxon>Medicago</taxon>
    </lineage>
</organism>
<reference evidence="2 4" key="1">
    <citation type="journal article" date="2011" name="Nature">
        <title>The Medicago genome provides insight into the evolution of rhizobial symbioses.</title>
        <authorList>
            <person name="Young N.D."/>
            <person name="Debelle F."/>
            <person name="Oldroyd G.E."/>
            <person name="Geurts R."/>
            <person name="Cannon S.B."/>
            <person name="Udvardi M.K."/>
            <person name="Benedito V.A."/>
            <person name="Mayer K.F."/>
            <person name="Gouzy J."/>
            <person name="Schoof H."/>
            <person name="Van de Peer Y."/>
            <person name="Proost S."/>
            <person name="Cook D.R."/>
            <person name="Meyers B.C."/>
            <person name="Spannagl M."/>
            <person name="Cheung F."/>
            <person name="De Mita S."/>
            <person name="Krishnakumar V."/>
            <person name="Gundlach H."/>
            <person name="Zhou S."/>
            <person name="Mudge J."/>
            <person name="Bharti A.K."/>
            <person name="Murray J.D."/>
            <person name="Naoumkina M.A."/>
            <person name="Rosen B."/>
            <person name="Silverstein K.A."/>
            <person name="Tang H."/>
            <person name="Rombauts S."/>
            <person name="Zhao P.X."/>
            <person name="Zhou P."/>
            <person name="Barbe V."/>
            <person name="Bardou P."/>
            <person name="Bechner M."/>
            <person name="Bellec A."/>
            <person name="Berger A."/>
            <person name="Berges H."/>
            <person name="Bidwell S."/>
            <person name="Bisseling T."/>
            <person name="Choisne N."/>
            <person name="Couloux A."/>
            <person name="Denny R."/>
            <person name="Deshpande S."/>
            <person name="Dai X."/>
            <person name="Doyle J.J."/>
            <person name="Dudez A.M."/>
            <person name="Farmer A.D."/>
            <person name="Fouteau S."/>
            <person name="Franken C."/>
            <person name="Gibelin C."/>
            <person name="Gish J."/>
            <person name="Goldstein S."/>
            <person name="Gonzalez A.J."/>
            <person name="Green P.J."/>
            <person name="Hallab A."/>
            <person name="Hartog M."/>
            <person name="Hua A."/>
            <person name="Humphray S.J."/>
            <person name="Jeong D.H."/>
            <person name="Jing Y."/>
            <person name="Jocker A."/>
            <person name="Kenton S.M."/>
            <person name="Kim D.J."/>
            <person name="Klee K."/>
            <person name="Lai H."/>
            <person name="Lang C."/>
            <person name="Lin S."/>
            <person name="Macmil S.L."/>
            <person name="Magdelenat G."/>
            <person name="Matthews L."/>
            <person name="McCorrison J."/>
            <person name="Monaghan E.L."/>
            <person name="Mun J.H."/>
            <person name="Najar F.Z."/>
            <person name="Nicholson C."/>
            <person name="Noirot C."/>
            <person name="O'Bleness M."/>
            <person name="Paule C.R."/>
            <person name="Poulain J."/>
            <person name="Prion F."/>
            <person name="Qin B."/>
            <person name="Qu C."/>
            <person name="Retzel E.F."/>
            <person name="Riddle C."/>
            <person name="Sallet E."/>
            <person name="Samain S."/>
            <person name="Samson N."/>
            <person name="Sanders I."/>
            <person name="Saurat O."/>
            <person name="Scarpelli C."/>
            <person name="Schiex T."/>
            <person name="Segurens B."/>
            <person name="Severin A.J."/>
            <person name="Sherrier D.J."/>
            <person name="Shi R."/>
            <person name="Sims S."/>
            <person name="Singer S.R."/>
            <person name="Sinharoy S."/>
            <person name="Sterck L."/>
            <person name="Viollet A."/>
            <person name="Wang B.B."/>
            <person name="Wang K."/>
            <person name="Wang M."/>
            <person name="Wang X."/>
            <person name="Warfsmann J."/>
            <person name="Weissenbach J."/>
            <person name="White D.D."/>
            <person name="White J.D."/>
            <person name="Wiley G.B."/>
            <person name="Wincker P."/>
            <person name="Xing Y."/>
            <person name="Yang L."/>
            <person name="Yao Z."/>
            <person name="Ying F."/>
            <person name="Zhai J."/>
            <person name="Zhou L."/>
            <person name="Zuber A."/>
            <person name="Denarie J."/>
            <person name="Dixon R.A."/>
            <person name="May G.D."/>
            <person name="Schwartz D.C."/>
            <person name="Rogers J."/>
            <person name="Quetier F."/>
            <person name="Town C.D."/>
            <person name="Roe B.A."/>
        </authorList>
    </citation>
    <scope>NUCLEOTIDE SEQUENCE [LARGE SCALE GENOMIC DNA]</scope>
    <source>
        <strain evidence="2">A17</strain>
        <strain evidence="3 4">cv. Jemalong A17</strain>
    </source>
</reference>
<dbReference type="EMBL" id="CM001222">
    <property type="protein sequence ID" value="KEH26278.1"/>
    <property type="molecule type" value="Genomic_DNA"/>
</dbReference>
<dbReference type="Pfam" id="PF13638">
    <property type="entry name" value="PIN_4"/>
    <property type="match status" value="1"/>
</dbReference>
<dbReference type="STRING" id="3880.A0A072UB29"/>